<accession>A0ABR7ZZ81</accession>
<dbReference type="NCBIfam" id="NF037954">
    <property type="entry name" value="het_cyst_PatD"/>
    <property type="match status" value="1"/>
</dbReference>
<dbReference type="InterPro" id="IPR047810">
    <property type="entry name" value="PatD-like"/>
</dbReference>
<keyword evidence="2" id="KW-1185">Reference proteome</keyword>
<dbReference type="EMBL" id="JACJQB010000018">
    <property type="protein sequence ID" value="MBD2188581.1"/>
    <property type="molecule type" value="Genomic_DNA"/>
</dbReference>
<protein>
    <submittedName>
        <fullName evidence="1">Heterocyst frequency control protein PatD</fullName>
    </submittedName>
</protein>
<evidence type="ECO:0000313" key="1">
    <source>
        <dbReference type="EMBL" id="MBD2188581.1"/>
    </source>
</evidence>
<reference evidence="1 2" key="1">
    <citation type="journal article" date="2020" name="ISME J.">
        <title>Comparative genomics reveals insights into cyanobacterial evolution and habitat adaptation.</title>
        <authorList>
            <person name="Chen M.Y."/>
            <person name="Teng W.K."/>
            <person name="Zhao L."/>
            <person name="Hu C.X."/>
            <person name="Zhou Y.K."/>
            <person name="Han B.P."/>
            <person name="Song L.R."/>
            <person name="Shu W.S."/>
        </authorList>
    </citation>
    <scope>NUCLEOTIDE SEQUENCE [LARGE SCALE GENOMIC DNA]</scope>
    <source>
        <strain evidence="1 2">FACHB-723</strain>
    </source>
</reference>
<proteinExistence type="predicted"/>
<sequence length="114" mass="13468">MSQQYLDLIHDLQRQLEVLQTAIANQSEPAPAIVSDWLRSQSQIQAFFHDQIVNIEMEIKPQHLSLQVEIDKQLKMFGVDLSMLRAARNPTTWQKRHQQICDRLVLLNKYFQMH</sequence>
<dbReference type="Proteomes" id="UP000642094">
    <property type="component" value="Unassembled WGS sequence"/>
</dbReference>
<evidence type="ECO:0000313" key="2">
    <source>
        <dbReference type="Proteomes" id="UP000642094"/>
    </source>
</evidence>
<organism evidence="1 2">
    <name type="scientific">Pseudanabaena mucicola FACHB-723</name>
    <dbReference type="NCBI Taxonomy" id="2692860"/>
    <lineage>
        <taxon>Bacteria</taxon>
        <taxon>Bacillati</taxon>
        <taxon>Cyanobacteriota</taxon>
        <taxon>Cyanophyceae</taxon>
        <taxon>Pseudanabaenales</taxon>
        <taxon>Pseudanabaenaceae</taxon>
        <taxon>Pseudanabaena</taxon>
    </lineage>
</organism>
<gene>
    <name evidence="1" type="primary">patD</name>
    <name evidence="1" type="ORF">H6F41_10535</name>
</gene>
<comment type="caution">
    <text evidence="1">The sequence shown here is derived from an EMBL/GenBank/DDBJ whole genome shotgun (WGS) entry which is preliminary data.</text>
</comment>
<name>A0ABR7ZZ81_9CYAN</name>